<reference evidence="1 2" key="1">
    <citation type="submission" date="2020-08" db="EMBL/GenBank/DDBJ databases">
        <title>Sequencing the genomes of 1000 actinobacteria strains.</title>
        <authorList>
            <person name="Klenk H.-P."/>
        </authorList>
    </citation>
    <scope>NUCLEOTIDE SEQUENCE [LARGE SCALE GENOMIC DNA]</scope>
    <source>
        <strain evidence="1 2">DSM 44598</strain>
    </source>
</reference>
<dbReference type="AlphaFoldDB" id="A0A840W4Q0"/>
<keyword evidence="2" id="KW-1185">Reference proteome</keyword>
<gene>
    <name evidence="1" type="ORF">HNR07_003077</name>
</gene>
<protein>
    <submittedName>
        <fullName evidence="1">Uncharacterized protein</fullName>
    </submittedName>
</protein>
<proteinExistence type="predicted"/>
<evidence type="ECO:0000313" key="2">
    <source>
        <dbReference type="Proteomes" id="UP000579647"/>
    </source>
</evidence>
<evidence type="ECO:0000313" key="1">
    <source>
        <dbReference type="EMBL" id="MBB5491940.1"/>
    </source>
</evidence>
<sequence>MFRLIDEEKTRHSVSLMSRLLGVSRQGYYKHHHRIGVCQVESDRGR</sequence>
<organism evidence="1 2">
    <name type="scientific">Nocardiopsis metallicus</name>
    <dbReference type="NCBI Taxonomy" id="179819"/>
    <lineage>
        <taxon>Bacteria</taxon>
        <taxon>Bacillati</taxon>
        <taxon>Actinomycetota</taxon>
        <taxon>Actinomycetes</taxon>
        <taxon>Streptosporangiales</taxon>
        <taxon>Nocardiopsidaceae</taxon>
        <taxon>Nocardiopsis</taxon>
    </lineage>
</organism>
<name>A0A840W4Q0_9ACTN</name>
<dbReference type="Proteomes" id="UP000579647">
    <property type="component" value="Unassembled WGS sequence"/>
</dbReference>
<accession>A0A840W4Q0</accession>
<comment type="caution">
    <text evidence="1">The sequence shown here is derived from an EMBL/GenBank/DDBJ whole genome shotgun (WGS) entry which is preliminary data.</text>
</comment>
<dbReference type="EMBL" id="JACHDO010000001">
    <property type="protein sequence ID" value="MBB5491940.1"/>
    <property type="molecule type" value="Genomic_DNA"/>
</dbReference>